<sequence>MSLIGSVSGLLGSLTHSLQQGGDRNATTALRNAGEEQETDRIARMRRESEGSDRQQGRTADAAAFDRSVNRGAEQGAGVRPSATGAAARAEAPGAAPDLAGPMRDAPSMRAADGFGGRQQPGETGAVARGPVADAGSPARLDATRTATPGRGPEIGRGPETTAAPATQTPARTSAAPPASLPAGPASPPQQSGPANTLAQPPGGQAPAAQPPGALQPAAQLPAALVQTATQAAAAATQIAANAAQLNPAAPAPPGAAAAQAAPGAQLAQPTGATPTSGLTSQPAIAIGVQPGGPASGLQQPAAPPSGLNVSGPASLTPPPQAPVTMIGHASIVAAAQAQGDSAFSAVAPIVAASARSAGESVVSRHVATIAQTERTEGPAGATREFRARARDLPFGSAAEISKGSQPTLERAARTLSNGGAAVERIEGVAGMLEKGAPNAAKMFADLASGLDAGAADGRGAHVARDVAQTIANGERMTPERMIAFGQGVAFGTGVALPIALVDAYRGRGDGETADQIATAILQGFGKLLRRVGDAVAALARRVGPIGFDWAAWRASGLEGQDIEKRLRARLSGSLGLLEEIDAALEAVDAAGHDALNALERLRRWSGTSPGLRDAMNAAAASPELVFAIAQSVGAQHVVVQIVVPGHDREPPERADAPFDREAARRFYAALGFDPDAAEMLAQVTLVRHTEVLMGGGWMRARRTRDRTQEAAFARLVAYLEGRGVPANRHIETITFADLDPDGERPETLTGAPLMRRLELDLTARHVD</sequence>
<evidence type="ECO:0000256" key="1">
    <source>
        <dbReference type="SAM" id="MobiDB-lite"/>
    </source>
</evidence>
<protein>
    <submittedName>
        <fullName evidence="2">Uncharacterized protein</fullName>
    </submittedName>
</protein>
<feature type="compositionally biased region" description="Basic and acidic residues" evidence="1">
    <location>
        <begin position="39"/>
        <end position="56"/>
    </location>
</feature>
<accession>A0A9E6UG77</accession>
<gene>
    <name evidence="2" type="ORF">K6K41_15430</name>
</gene>
<feature type="region of interest" description="Disordered" evidence="1">
    <location>
        <begin position="16"/>
        <end position="215"/>
    </location>
</feature>
<name>A0A9E6UG77_9HYPH</name>
<dbReference type="KEGG" id="cmet:K6K41_15430"/>
<feature type="compositionally biased region" description="Low complexity" evidence="1">
    <location>
        <begin position="249"/>
        <end position="270"/>
    </location>
</feature>
<feature type="compositionally biased region" description="Low complexity" evidence="1">
    <location>
        <begin position="149"/>
        <end position="215"/>
    </location>
</feature>
<organism evidence="2 3">
    <name type="scientific">Chenggangzhangella methanolivorans</name>
    <dbReference type="NCBI Taxonomy" id="1437009"/>
    <lineage>
        <taxon>Bacteria</taxon>
        <taxon>Pseudomonadati</taxon>
        <taxon>Pseudomonadota</taxon>
        <taxon>Alphaproteobacteria</taxon>
        <taxon>Hyphomicrobiales</taxon>
        <taxon>Methylopilaceae</taxon>
        <taxon>Chenggangzhangella</taxon>
    </lineage>
</organism>
<reference evidence="2" key="1">
    <citation type="submission" date="2021-08" db="EMBL/GenBank/DDBJ databases">
        <authorList>
            <person name="Zhang H."/>
            <person name="Xu M."/>
            <person name="Yu Z."/>
            <person name="Yang L."/>
            <person name="Cai Y."/>
        </authorList>
    </citation>
    <scope>NUCLEOTIDE SEQUENCE</scope>
    <source>
        <strain evidence="2">CHL1</strain>
    </source>
</reference>
<dbReference type="RefSeq" id="WP_261401382.1">
    <property type="nucleotide sequence ID" value="NZ_CP081869.1"/>
</dbReference>
<evidence type="ECO:0000313" key="2">
    <source>
        <dbReference type="EMBL" id="QZN98457.1"/>
    </source>
</evidence>
<feature type="region of interest" description="Disordered" evidence="1">
    <location>
        <begin position="249"/>
        <end position="322"/>
    </location>
</feature>
<evidence type="ECO:0000313" key="3">
    <source>
        <dbReference type="Proteomes" id="UP000825701"/>
    </source>
</evidence>
<proteinExistence type="predicted"/>
<feature type="compositionally biased region" description="Polar residues" evidence="1">
    <location>
        <begin position="271"/>
        <end position="283"/>
    </location>
</feature>
<dbReference type="AlphaFoldDB" id="A0A9E6UG77"/>
<feature type="compositionally biased region" description="Low complexity" evidence="1">
    <location>
        <begin position="83"/>
        <end position="102"/>
    </location>
</feature>
<dbReference type="Proteomes" id="UP000825701">
    <property type="component" value="Chromosome"/>
</dbReference>
<dbReference type="EMBL" id="CP081869">
    <property type="protein sequence ID" value="QZN98457.1"/>
    <property type="molecule type" value="Genomic_DNA"/>
</dbReference>
<keyword evidence="3" id="KW-1185">Reference proteome</keyword>